<evidence type="ECO:0000256" key="2">
    <source>
        <dbReference type="ARBA" id="ARBA00022741"/>
    </source>
</evidence>
<dbReference type="GO" id="GO:0005524">
    <property type="term" value="F:ATP binding"/>
    <property type="evidence" value="ECO:0007669"/>
    <property type="project" value="UniProtKB-KW"/>
</dbReference>
<organism evidence="7 8">
    <name type="scientific">Microthyrium microscopicum</name>
    <dbReference type="NCBI Taxonomy" id="703497"/>
    <lineage>
        <taxon>Eukaryota</taxon>
        <taxon>Fungi</taxon>
        <taxon>Dikarya</taxon>
        <taxon>Ascomycota</taxon>
        <taxon>Pezizomycotina</taxon>
        <taxon>Dothideomycetes</taxon>
        <taxon>Dothideomycetes incertae sedis</taxon>
        <taxon>Microthyriales</taxon>
        <taxon>Microthyriaceae</taxon>
        <taxon>Microthyrium</taxon>
    </lineage>
</organism>
<dbReference type="GO" id="GO:0007131">
    <property type="term" value="P:reciprocal meiotic recombination"/>
    <property type="evidence" value="ECO:0007669"/>
    <property type="project" value="TreeGrafter"/>
</dbReference>
<dbReference type="GO" id="GO:0005694">
    <property type="term" value="C:chromosome"/>
    <property type="evidence" value="ECO:0007669"/>
    <property type="project" value="TreeGrafter"/>
</dbReference>
<evidence type="ECO:0000256" key="3">
    <source>
        <dbReference type="ARBA" id="ARBA00022840"/>
    </source>
</evidence>
<dbReference type="PROSITE" id="PS00674">
    <property type="entry name" value="AAA"/>
    <property type="match status" value="1"/>
</dbReference>
<dbReference type="Pfam" id="PF23242">
    <property type="entry name" value="AAA_lid_TRIP13_C"/>
    <property type="match status" value="1"/>
</dbReference>
<keyword evidence="2 5" id="KW-0547">Nucleotide-binding</keyword>
<dbReference type="GO" id="GO:0016887">
    <property type="term" value="F:ATP hydrolysis activity"/>
    <property type="evidence" value="ECO:0007669"/>
    <property type="project" value="InterPro"/>
</dbReference>
<dbReference type="InterPro" id="IPR003959">
    <property type="entry name" value="ATPase_AAA_core"/>
</dbReference>
<sequence>MFPVVLHLEVYFESSGRHQDDDLSSVRQQILTHLNDNFSCLQLGQQISSFDNPSLRETIDYILVSGYSGPQVDSKIFYLSAVNLDINLITLHDHTPKAFQEPTGIPSDDTLCDPIVTQSETSADDTPSPLRITSLPHRTLHGLYESLIFDPTVREPALPNKLLAFTTHLLHFSSTGLNPNIIHLNRVILLHGPPGTGKTSLCRALAQKLSIRLSTTFPTSTLLELHTSSLFSKFFGESVTHITNAFQTIFSLASDPSHLVLVLIDEIESIAGSRERALQTQEVGEVVRVTNALLVMLDRMRYTPNVLLLCTSNLADSMDGAFLDRVDLVEKVPLPGQGARYDILRSCFGEMVRCGLVNGAQGDLLEGSPVPEDGMLMSLSELRLSDETADESPSRRLWTLSDKCKGVSGRMLRRLPFMGLALNAAGRSWSMKTALDCLEMAMDNMKEEETKQAEP</sequence>
<feature type="domain" description="AAA+ ATPase" evidence="6">
    <location>
        <begin position="184"/>
        <end position="336"/>
    </location>
</feature>
<accession>A0A6A6U3U0</accession>
<dbReference type="PANTHER" id="PTHR45991:SF1">
    <property type="entry name" value="PACHYTENE CHECKPOINT PROTEIN 2 HOMOLOG"/>
    <property type="match status" value="1"/>
</dbReference>
<dbReference type="InterPro" id="IPR003960">
    <property type="entry name" value="ATPase_AAA_CS"/>
</dbReference>
<dbReference type="AlphaFoldDB" id="A0A6A6U3U0"/>
<keyword evidence="8" id="KW-1185">Reference proteome</keyword>
<keyword evidence="3 5" id="KW-0067">ATP-binding</keyword>
<proteinExistence type="inferred from homology"/>
<evidence type="ECO:0000313" key="8">
    <source>
        <dbReference type="Proteomes" id="UP000799302"/>
    </source>
</evidence>
<evidence type="ECO:0000256" key="5">
    <source>
        <dbReference type="RuleBase" id="RU003651"/>
    </source>
</evidence>
<dbReference type="InterPro" id="IPR044539">
    <property type="entry name" value="Pch2-like"/>
</dbReference>
<dbReference type="PANTHER" id="PTHR45991">
    <property type="entry name" value="PACHYTENE CHECKPOINT PROTEIN 2"/>
    <property type="match status" value="1"/>
</dbReference>
<dbReference type="InterPro" id="IPR003593">
    <property type="entry name" value="AAA+_ATPase"/>
</dbReference>
<evidence type="ECO:0000256" key="1">
    <source>
        <dbReference type="ARBA" id="ARBA00007271"/>
    </source>
</evidence>
<dbReference type="GO" id="GO:0005634">
    <property type="term" value="C:nucleus"/>
    <property type="evidence" value="ECO:0007669"/>
    <property type="project" value="TreeGrafter"/>
</dbReference>
<gene>
    <name evidence="7" type="ORF">BT63DRAFT_458298</name>
</gene>
<protein>
    <submittedName>
        <fullName evidence="7">AAA-domain-containing protein</fullName>
    </submittedName>
</protein>
<evidence type="ECO:0000313" key="7">
    <source>
        <dbReference type="EMBL" id="KAF2665933.1"/>
    </source>
</evidence>
<dbReference type="Proteomes" id="UP000799302">
    <property type="component" value="Unassembled WGS sequence"/>
</dbReference>
<dbReference type="InterPro" id="IPR027417">
    <property type="entry name" value="P-loop_NTPase"/>
</dbReference>
<dbReference type="SUPFAM" id="SSF52540">
    <property type="entry name" value="P-loop containing nucleoside triphosphate hydrolases"/>
    <property type="match status" value="1"/>
</dbReference>
<dbReference type="SMART" id="SM00382">
    <property type="entry name" value="AAA"/>
    <property type="match status" value="1"/>
</dbReference>
<reference evidence="7" key="1">
    <citation type="journal article" date="2020" name="Stud. Mycol.">
        <title>101 Dothideomycetes genomes: a test case for predicting lifestyles and emergence of pathogens.</title>
        <authorList>
            <person name="Haridas S."/>
            <person name="Albert R."/>
            <person name="Binder M."/>
            <person name="Bloem J."/>
            <person name="Labutti K."/>
            <person name="Salamov A."/>
            <person name="Andreopoulos B."/>
            <person name="Baker S."/>
            <person name="Barry K."/>
            <person name="Bills G."/>
            <person name="Bluhm B."/>
            <person name="Cannon C."/>
            <person name="Castanera R."/>
            <person name="Culley D."/>
            <person name="Daum C."/>
            <person name="Ezra D."/>
            <person name="Gonzalez J."/>
            <person name="Henrissat B."/>
            <person name="Kuo A."/>
            <person name="Liang C."/>
            <person name="Lipzen A."/>
            <person name="Lutzoni F."/>
            <person name="Magnuson J."/>
            <person name="Mondo S."/>
            <person name="Nolan M."/>
            <person name="Ohm R."/>
            <person name="Pangilinan J."/>
            <person name="Park H.-J."/>
            <person name="Ramirez L."/>
            <person name="Alfaro M."/>
            <person name="Sun H."/>
            <person name="Tritt A."/>
            <person name="Yoshinaga Y."/>
            <person name="Zwiers L.-H."/>
            <person name="Turgeon B."/>
            <person name="Goodwin S."/>
            <person name="Spatafora J."/>
            <person name="Crous P."/>
            <person name="Grigoriev I."/>
        </authorList>
    </citation>
    <scope>NUCLEOTIDE SEQUENCE</scope>
    <source>
        <strain evidence="7">CBS 115976</strain>
    </source>
</reference>
<dbReference type="GO" id="GO:0051598">
    <property type="term" value="P:meiotic recombination checkpoint signaling"/>
    <property type="evidence" value="ECO:0007669"/>
    <property type="project" value="TreeGrafter"/>
</dbReference>
<name>A0A6A6U3U0_9PEZI</name>
<dbReference type="InterPro" id="IPR058249">
    <property type="entry name" value="Pch2_C"/>
</dbReference>
<keyword evidence="4" id="KW-0469">Meiosis</keyword>
<dbReference type="Pfam" id="PF00004">
    <property type="entry name" value="AAA"/>
    <property type="match status" value="1"/>
</dbReference>
<dbReference type="EMBL" id="MU004239">
    <property type="protein sequence ID" value="KAF2665933.1"/>
    <property type="molecule type" value="Genomic_DNA"/>
</dbReference>
<dbReference type="OrthoDB" id="5925at2759"/>
<evidence type="ECO:0000256" key="4">
    <source>
        <dbReference type="ARBA" id="ARBA00023254"/>
    </source>
</evidence>
<comment type="similarity">
    <text evidence="1">Belongs to the AAA ATPase family. PCH2 subfamily.</text>
</comment>
<dbReference type="Gene3D" id="3.40.50.300">
    <property type="entry name" value="P-loop containing nucleotide triphosphate hydrolases"/>
    <property type="match status" value="1"/>
</dbReference>
<evidence type="ECO:0000259" key="6">
    <source>
        <dbReference type="SMART" id="SM00382"/>
    </source>
</evidence>
<dbReference type="Pfam" id="PF23563">
    <property type="entry name" value="TRIP13_N"/>
    <property type="match status" value="1"/>
</dbReference>